<dbReference type="Pfam" id="PF03466">
    <property type="entry name" value="LysR_substrate"/>
    <property type="match status" value="1"/>
</dbReference>
<dbReference type="Proteomes" id="UP000295302">
    <property type="component" value="Unassembled WGS sequence"/>
</dbReference>
<accession>A0A4R4YH62</accession>
<dbReference type="SUPFAM" id="SSF53850">
    <property type="entry name" value="Periplasmic binding protein-like II"/>
    <property type="match status" value="1"/>
</dbReference>
<comment type="caution">
    <text evidence="2">The sequence shown here is derived from an EMBL/GenBank/DDBJ whole genome shotgun (WGS) entry which is preliminary data.</text>
</comment>
<evidence type="ECO:0000313" key="2">
    <source>
        <dbReference type="EMBL" id="TDD44195.1"/>
    </source>
</evidence>
<dbReference type="Gene3D" id="3.40.190.10">
    <property type="entry name" value="Periplasmic binding protein-like II"/>
    <property type="match status" value="2"/>
</dbReference>
<proteinExistence type="predicted"/>
<dbReference type="EMBL" id="SMKQ01000103">
    <property type="protein sequence ID" value="TDD44195.1"/>
    <property type="molecule type" value="Genomic_DNA"/>
</dbReference>
<protein>
    <recommendedName>
        <fullName evidence="1">LysR substrate-binding domain-containing protein</fullName>
    </recommendedName>
</protein>
<evidence type="ECO:0000313" key="3">
    <source>
        <dbReference type="Proteomes" id="UP000295302"/>
    </source>
</evidence>
<sequence length="202" mass="21305">MAGARGNRPHRARPRGRALAAVPLMDEEFVLVAAPAWAGQIGPLTCDDQGPLRDAQLVAYAEDLPILCRYWRHVFLARLSARPAVVVPDLRGVRSSVAAGSGVTVLPRYLCEDDLASGTLLTLLSSEDPAINTGFLVQRTGAPPSRHTRAGMPPARRAITVTQPVSTYASCPGRAGGCGVRGRAPGARPCGVPARARILAEE</sequence>
<evidence type="ECO:0000259" key="1">
    <source>
        <dbReference type="Pfam" id="PF03466"/>
    </source>
</evidence>
<reference evidence="2 3" key="1">
    <citation type="submission" date="2019-03" db="EMBL/GenBank/DDBJ databases">
        <title>Draft genome sequences of novel Actinobacteria.</title>
        <authorList>
            <person name="Sahin N."/>
            <person name="Ay H."/>
            <person name="Saygin H."/>
        </authorList>
    </citation>
    <scope>NUCLEOTIDE SEQUENCE [LARGE SCALE GENOMIC DNA]</scope>
    <source>
        <strain evidence="2 3">CH32</strain>
    </source>
</reference>
<dbReference type="RefSeq" id="WP_132616950.1">
    <property type="nucleotide sequence ID" value="NZ_SMKQ01000103.1"/>
</dbReference>
<dbReference type="InterPro" id="IPR005119">
    <property type="entry name" value="LysR_subst-bd"/>
</dbReference>
<dbReference type="OrthoDB" id="8417889at2"/>
<organism evidence="2 3">
    <name type="scientific">Nonomuraea terrae</name>
    <dbReference type="NCBI Taxonomy" id="2530383"/>
    <lineage>
        <taxon>Bacteria</taxon>
        <taxon>Bacillati</taxon>
        <taxon>Actinomycetota</taxon>
        <taxon>Actinomycetes</taxon>
        <taxon>Streptosporangiales</taxon>
        <taxon>Streptosporangiaceae</taxon>
        <taxon>Nonomuraea</taxon>
    </lineage>
</organism>
<dbReference type="AlphaFoldDB" id="A0A4R4YH62"/>
<feature type="domain" description="LysR substrate-binding" evidence="1">
    <location>
        <begin position="13"/>
        <end position="150"/>
    </location>
</feature>
<gene>
    <name evidence="2" type="ORF">E1286_27570</name>
</gene>
<keyword evidence="3" id="KW-1185">Reference proteome</keyword>
<name>A0A4R4YH62_9ACTN</name>